<comment type="caution">
    <text evidence="13">The sequence shown here is derived from an EMBL/GenBank/DDBJ whole genome shotgun (WGS) entry which is preliminary data.</text>
</comment>
<dbReference type="Proteomes" id="UP000616885">
    <property type="component" value="Unassembled WGS sequence"/>
</dbReference>
<evidence type="ECO:0000256" key="3">
    <source>
        <dbReference type="ARBA" id="ARBA00008757"/>
    </source>
</evidence>
<evidence type="ECO:0000256" key="4">
    <source>
        <dbReference type="ARBA" id="ARBA00022679"/>
    </source>
</evidence>
<dbReference type="InterPro" id="IPR004007">
    <property type="entry name" value="DhaL_dom"/>
</dbReference>
<dbReference type="GO" id="GO:0005829">
    <property type="term" value="C:cytosol"/>
    <property type="evidence" value="ECO:0007669"/>
    <property type="project" value="TreeGrafter"/>
</dbReference>
<dbReference type="SUPFAM" id="SSF101473">
    <property type="entry name" value="DhaL-like"/>
    <property type="match status" value="1"/>
</dbReference>
<proteinExistence type="inferred from homology"/>
<evidence type="ECO:0000256" key="9">
    <source>
        <dbReference type="ARBA" id="ARBA00047974"/>
    </source>
</evidence>
<keyword evidence="4" id="KW-0808">Transferase</keyword>
<feature type="domain" description="DhaK" evidence="12">
    <location>
        <begin position="12"/>
        <end position="352"/>
    </location>
</feature>
<protein>
    <recommendedName>
        <fullName evidence="15">Dihydroxyacetone kinase</fullName>
    </recommendedName>
</protein>
<dbReference type="SUPFAM" id="SSF82549">
    <property type="entry name" value="DAK1/DegV-like"/>
    <property type="match status" value="1"/>
</dbReference>
<dbReference type="FunFam" id="3.30.1180.20:FF:000001">
    <property type="entry name" value="Dihydroxyacetone kinase 1"/>
    <property type="match status" value="1"/>
</dbReference>
<keyword evidence="5" id="KW-0547">Nucleotide-binding</keyword>
<comment type="catalytic activity">
    <reaction evidence="10">
        <text>dihydroxyacetone + ATP = dihydroxyacetone phosphate + ADP + H(+)</text>
        <dbReference type="Rhea" id="RHEA:15773"/>
        <dbReference type="ChEBI" id="CHEBI:15378"/>
        <dbReference type="ChEBI" id="CHEBI:16016"/>
        <dbReference type="ChEBI" id="CHEBI:30616"/>
        <dbReference type="ChEBI" id="CHEBI:57642"/>
        <dbReference type="ChEBI" id="CHEBI:456216"/>
        <dbReference type="EC" id="2.7.1.29"/>
    </reaction>
</comment>
<dbReference type="EMBL" id="JADCTT010000002">
    <property type="protein sequence ID" value="KAF9757443.1"/>
    <property type="molecule type" value="Genomic_DNA"/>
</dbReference>
<comment type="catalytic activity">
    <reaction evidence="9">
        <text>D-glyceraldehyde + ATP = D-glyceraldehyde 3-phosphate + ADP + H(+)</text>
        <dbReference type="Rhea" id="RHEA:13941"/>
        <dbReference type="ChEBI" id="CHEBI:15378"/>
        <dbReference type="ChEBI" id="CHEBI:17378"/>
        <dbReference type="ChEBI" id="CHEBI:30616"/>
        <dbReference type="ChEBI" id="CHEBI:59776"/>
        <dbReference type="ChEBI" id="CHEBI:456216"/>
        <dbReference type="EC" id="2.7.1.28"/>
    </reaction>
</comment>
<dbReference type="FunFam" id="3.40.50.10440:FF:000001">
    <property type="entry name" value="Dihydroxyacetone kinase, DhaK subunit"/>
    <property type="match status" value="1"/>
</dbReference>
<dbReference type="PANTHER" id="PTHR28629">
    <property type="entry name" value="TRIOKINASE/FMN CYCLASE"/>
    <property type="match status" value="1"/>
</dbReference>
<feature type="domain" description="DhaL" evidence="11">
    <location>
        <begin position="390"/>
        <end position="591"/>
    </location>
</feature>
<evidence type="ECO:0000259" key="12">
    <source>
        <dbReference type="PROSITE" id="PS51481"/>
    </source>
</evidence>
<dbReference type="Gene3D" id="3.30.1180.20">
    <property type="entry name" value="Dihydroxyacetone kinase, domain 2"/>
    <property type="match status" value="1"/>
</dbReference>
<organism evidence="13 14">
    <name type="scientific">Bionectria ochroleuca</name>
    <name type="common">Gliocladium roseum</name>
    <dbReference type="NCBI Taxonomy" id="29856"/>
    <lineage>
        <taxon>Eukaryota</taxon>
        <taxon>Fungi</taxon>
        <taxon>Dikarya</taxon>
        <taxon>Ascomycota</taxon>
        <taxon>Pezizomycotina</taxon>
        <taxon>Sordariomycetes</taxon>
        <taxon>Hypocreomycetidae</taxon>
        <taxon>Hypocreales</taxon>
        <taxon>Bionectriaceae</taxon>
        <taxon>Clonostachys</taxon>
    </lineage>
</organism>
<dbReference type="GO" id="GO:0004371">
    <property type="term" value="F:glycerone kinase activity"/>
    <property type="evidence" value="ECO:0007669"/>
    <property type="project" value="UniProtKB-EC"/>
</dbReference>
<reference evidence="13" key="1">
    <citation type="submission" date="2020-10" db="EMBL/GenBank/DDBJ databases">
        <title>High-Quality Genome Resource of Clonostachys rosea strain S41 by Oxford Nanopore Long-Read Sequencing.</title>
        <authorList>
            <person name="Wang H."/>
        </authorList>
    </citation>
    <scope>NUCLEOTIDE SEQUENCE</scope>
    <source>
        <strain evidence="13">S41</strain>
    </source>
</reference>
<evidence type="ECO:0000256" key="7">
    <source>
        <dbReference type="ARBA" id="ARBA00022798"/>
    </source>
</evidence>
<dbReference type="InterPro" id="IPR004006">
    <property type="entry name" value="DhaK_dom"/>
</dbReference>
<evidence type="ECO:0008006" key="15">
    <source>
        <dbReference type="Google" id="ProtNLM"/>
    </source>
</evidence>
<gene>
    <name evidence="13" type="ORF">IM811_008387</name>
</gene>
<evidence type="ECO:0000256" key="8">
    <source>
        <dbReference type="ARBA" id="ARBA00022840"/>
    </source>
</evidence>
<dbReference type="Gene3D" id="3.40.50.10440">
    <property type="entry name" value="Dihydroxyacetone kinase, domain 1"/>
    <property type="match status" value="1"/>
</dbReference>
<dbReference type="Gene3D" id="1.25.40.340">
    <property type="match status" value="1"/>
</dbReference>
<dbReference type="AlphaFoldDB" id="A0A8H7NKN5"/>
<comment type="pathway">
    <text evidence="2">Polyol metabolism; glycerol fermentation; glycerone phosphate from glycerol (oxidative route): step 2/2.</text>
</comment>
<evidence type="ECO:0000256" key="2">
    <source>
        <dbReference type="ARBA" id="ARBA00004778"/>
    </source>
</evidence>
<evidence type="ECO:0000256" key="1">
    <source>
        <dbReference type="ARBA" id="ARBA00003264"/>
    </source>
</evidence>
<evidence type="ECO:0000313" key="14">
    <source>
        <dbReference type="Proteomes" id="UP000616885"/>
    </source>
</evidence>
<evidence type="ECO:0000259" key="11">
    <source>
        <dbReference type="PROSITE" id="PS51480"/>
    </source>
</evidence>
<dbReference type="SMART" id="SM01120">
    <property type="entry name" value="Dak2"/>
    <property type="match status" value="1"/>
</dbReference>
<dbReference type="GO" id="GO:0050354">
    <property type="term" value="F:triokinase activity"/>
    <property type="evidence" value="ECO:0007669"/>
    <property type="project" value="UniProtKB-EC"/>
</dbReference>
<sequence length="599" mass="63104">MASTKHYFPDTAANTLVPRALRALVSANLHLVLDEPERVVANAYNDEECVSIIGGGGSGHEPAWSGFVGEGLLSAVACGDIFASPSTKQVLRAMNLAPSKKGTILLITNYTGDRLHFGLAAERAKASGLSDNVAIVYATDDVSIGRSRSSRVGRRGMPGHVFTMKILGAAAAKKWSYDRCLKLGYSLNDATVSIGSALDHCHVPGRQFQSIPADVCAVGSGIHNEPAQQMISPFPSVQDLIERLLKLLADPNDTERAFVKFETGDNVMLCINNYGGLSPLELGALTDEVQTQLASTYNIKPSRTLVGTFETSLNAPGFSVSLINLSNVSKECSVSTDDLLKLYDSSTTAVSWPNVARPGADATRAINADSATNTAEEEEAETGSIVVDGKVLEGAVRKSCETAILAEPKLTEWDMVMGDGDCGEAVKGLCESLIKNLDKGSASNGKVLSFLTSTTESVDDMGGTLGAIFGILLSAFTSALRAEYAKEAPGTAPSSKLYATALANAVEALKSHTPAREGDRTVMDVLIPFTDAFAKDGNFGAAVKVAADKAEATRYLKPRLGRASYVGEASGQELPDPGAWALYEILFGLAQGLNIAVPK</sequence>
<evidence type="ECO:0000256" key="6">
    <source>
        <dbReference type="ARBA" id="ARBA00022777"/>
    </source>
</evidence>
<dbReference type="InterPro" id="IPR036117">
    <property type="entry name" value="DhaL_dom_sf"/>
</dbReference>
<dbReference type="PROSITE" id="PS51480">
    <property type="entry name" value="DHAL"/>
    <property type="match status" value="1"/>
</dbReference>
<keyword evidence="7" id="KW-0319">Glycerol metabolism</keyword>
<evidence type="ECO:0000313" key="13">
    <source>
        <dbReference type="EMBL" id="KAF9757443.1"/>
    </source>
</evidence>
<dbReference type="GO" id="GO:0005524">
    <property type="term" value="F:ATP binding"/>
    <property type="evidence" value="ECO:0007669"/>
    <property type="project" value="UniProtKB-KW"/>
</dbReference>
<dbReference type="GO" id="GO:0019588">
    <property type="term" value="P:anaerobic glycerol catabolic process"/>
    <property type="evidence" value="ECO:0007669"/>
    <property type="project" value="UniProtKB-UniPathway"/>
</dbReference>
<keyword evidence="6" id="KW-0418">Kinase</keyword>
<dbReference type="Pfam" id="PF02734">
    <property type="entry name" value="Dak2"/>
    <property type="match status" value="1"/>
</dbReference>
<dbReference type="UniPathway" id="UPA00617">
    <property type="reaction ID" value="UER00669"/>
</dbReference>
<comment type="similarity">
    <text evidence="3">Belongs to the dihydroxyacetone kinase (DAK) family.</text>
</comment>
<accession>A0A8H7NKN5</accession>
<keyword evidence="8" id="KW-0067">ATP-binding</keyword>
<dbReference type="PROSITE" id="PS51481">
    <property type="entry name" value="DHAK"/>
    <property type="match status" value="1"/>
</dbReference>
<dbReference type="Pfam" id="PF02733">
    <property type="entry name" value="Dak1"/>
    <property type="match status" value="1"/>
</dbReference>
<name>A0A8H7NKN5_BIOOC</name>
<comment type="function">
    <text evidence="1">Catalyzes both the phosphorylation of dihydroxyacetone and of glyceraldehyde.</text>
</comment>
<dbReference type="PANTHER" id="PTHR28629:SF1">
    <property type="entry name" value="YALI0F01606P"/>
    <property type="match status" value="1"/>
</dbReference>
<dbReference type="InterPro" id="IPR050861">
    <property type="entry name" value="Dihydroxyacetone_Kinase"/>
</dbReference>
<evidence type="ECO:0000256" key="10">
    <source>
        <dbReference type="ARBA" id="ARBA00048898"/>
    </source>
</evidence>
<evidence type="ECO:0000256" key="5">
    <source>
        <dbReference type="ARBA" id="ARBA00022741"/>
    </source>
</evidence>